<reference evidence="3 4" key="1">
    <citation type="journal article" date="2019" name="Nat. Plants">
        <title>Genome sequencing of Musa balbisiana reveals subgenome evolution and function divergence in polyploid bananas.</title>
        <authorList>
            <person name="Yao X."/>
        </authorList>
    </citation>
    <scope>NUCLEOTIDE SEQUENCE [LARGE SCALE GENOMIC DNA]</scope>
    <source>
        <strain evidence="4">cv. DH-PKW</strain>
        <tissue evidence="3">Leaves</tissue>
    </source>
</reference>
<sequence>MGFLERRRSLAAIPRAPDWRGDVATEKRRMHGVARVVQRTKPSQRREFDASSQLKIPAFFALLLLLLQTKMMDRLAVALLMAIAAAMAFFPASANRCVDRIFDATSTVAHYQFLGQNRTTMVDSLSHYHLNPNEESTWMNILPRKAGKPVVTELDWAMLYRAVKRPGLKSAANGGNFLKEISLRDVRVDPSSVHGRAQQTNLEYLLLLDVDRLVWSFRKLAGLPTPGEPYLGWEEPNGQLRGHFVGDELALEPILDLVMTIYTFD</sequence>
<dbReference type="EMBL" id="PYDT01000005">
    <property type="protein sequence ID" value="THU61745.1"/>
    <property type="molecule type" value="Genomic_DNA"/>
</dbReference>
<dbReference type="PANTHER" id="PTHR31151">
    <property type="entry name" value="PROLINE-TRNA LIGASE (DUF1680)"/>
    <property type="match status" value="1"/>
</dbReference>
<keyword evidence="1" id="KW-0472">Membrane</keyword>
<evidence type="ECO:0000313" key="4">
    <source>
        <dbReference type="Proteomes" id="UP000317650"/>
    </source>
</evidence>
<feature type="transmembrane region" description="Helical" evidence="1">
    <location>
        <begin position="75"/>
        <end position="94"/>
    </location>
</feature>
<proteinExistence type="predicted"/>
<dbReference type="AlphaFoldDB" id="A0A4S8JIZ0"/>
<evidence type="ECO:0000259" key="2">
    <source>
        <dbReference type="Pfam" id="PF07944"/>
    </source>
</evidence>
<comment type="caution">
    <text evidence="3">The sequence shown here is derived from an EMBL/GenBank/DDBJ whole genome shotgun (WGS) entry which is preliminary data.</text>
</comment>
<dbReference type="Proteomes" id="UP000317650">
    <property type="component" value="Chromosome 7"/>
</dbReference>
<evidence type="ECO:0000313" key="3">
    <source>
        <dbReference type="EMBL" id="THU61745.1"/>
    </source>
</evidence>
<dbReference type="Pfam" id="PF07944">
    <property type="entry name" value="Beta-AFase-like_GH127_cat"/>
    <property type="match status" value="1"/>
</dbReference>
<dbReference type="PANTHER" id="PTHR31151:SF0">
    <property type="entry name" value="PROLINE-TRNA LIGASE (DUF1680)"/>
    <property type="match status" value="1"/>
</dbReference>
<accession>A0A4S8JIZ0</accession>
<gene>
    <name evidence="3" type="ORF">C4D60_Mb07t26540</name>
</gene>
<organism evidence="3 4">
    <name type="scientific">Musa balbisiana</name>
    <name type="common">Banana</name>
    <dbReference type="NCBI Taxonomy" id="52838"/>
    <lineage>
        <taxon>Eukaryota</taxon>
        <taxon>Viridiplantae</taxon>
        <taxon>Streptophyta</taxon>
        <taxon>Embryophyta</taxon>
        <taxon>Tracheophyta</taxon>
        <taxon>Spermatophyta</taxon>
        <taxon>Magnoliopsida</taxon>
        <taxon>Liliopsida</taxon>
        <taxon>Zingiberales</taxon>
        <taxon>Musaceae</taxon>
        <taxon>Musa</taxon>
    </lineage>
</organism>
<keyword evidence="4" id="KW-1185">Reference proteome</keyword>
<keyword evidence="1" id="KW-0812">Transmembrane</keyword>
<protein>
    <recommendedName>
        <fullName evidence="2">Non-reducing end beta-L-arabinofuranosidase-like GH127 catalytic domain-containing protein</fullName>
    </recommendedName>
</protein>
<dbReference type="InterPro" id="IPR012878">
    <property type="entry name" value="Beta-AFase-like_GH127_cat"/>
</dbReference>
<evidence type="ECO:0000256" key="1">
    <source>
        <dbReference type="SAM" id="Phobius"/>
    </source>
</evidence>
<name>A0A4S8JIZ0_MUSBA</name>
<keyword evidence="1" id="KW-1133">Transmembrane helix</keyword>
<feature type="domain" description="Non-reducing end beta-L-arabinofuranosidase-like GH127 catalytic" evidence="2">
    <location>
        <begin position="185"/>
        <end position="248"/>
    </location>
</feature>